<accession>A0A4P7AIY6</accession>
<feature type="coiled-coil region" evidence="1">
    <location>
        <begin position="27"/>
        <end position="61"/>
    </location>
</feature>
<proteinExistence type="predicted"/>
<dbReference type="EMBL" id="CP038013">
    <property type="protein sequence ID" value="QBQ07738.1"/>
    <property type="molecule type" value="Genomic_DNA"/>
</dbReference>
<organism evidence="3 4">
    <name type="scientific">Spiroplasma gladiatoris</name>
    <dbReference type="NCBI Taxonomy" id="2143"/>
    <lineage>
        <taxon>Bacteria</taxon>
        <taxon>Bacillati</taxon>
        <taxon>Mycoplasmatota</taxon>
        <taxon>Mollicutes</taxon>
        <taxon>Entomoplasmatales</taxon>
        <taxon>Spiroplasmataceae</taxon>
        <taxon>Spiroplasma</taxon>
    </lineage>
</organism>
<dbReference type="GO" id="GO:0004386">
    <property type="term" value="F:helicase activity"/>
    <property type="evidence" value="ECO:0007669"/>
    <property type="project" value="UniProtKB-KW"/>
</dbReference>
<dbReference type="RefSeq" id="WP_134297527.1">
    <property type="nucleotide sequence ID" value="NZ_CP038013.1"/>
</dbReference>
<sequence>MELNNKTQILQSLTTYEKSIIKYLNKNKAFDQAFDQIEANINSLEIDQENIKEQLTNLTINFDSYTFFKNQEIEFESESIACYYLEVLFKIKLLKLIVSKTNANNIQGFFKDFYYLNIFIDLKTLIEKYQLLNFDLKENNQNFQNLGSVRIVGYDPYLASEARVYHKSISSNLDKLIKTFFSFRKNVKYLVNLGDSFKTNEFLSVEDKKIAIKYIKDYLIYFKIQKAKLENIISQSKLLLSEVNFFDLETLKHKSIVYLNTYENMILNISTFNKIIDSLLTMIRDKKAIYINDKEIILKKAEFIMNFMDTNDIYMIANSVEYNIKTLEQFDLLKDSLKNGDHLIIDKIDDIDFEDEEHKEINQIIETKQLKVEKSNLTVEEEIEVAKTAKEEVEAAKEDGKTEAKENIERTITLNVVDAKKVIDILREFNFFKDVKEDIADINDDSAEEYRPNFIKIVKRIDWERVSKNIEKAIQVFENKDFDFNKESKSGLIRESRIKYGMHRNIVKEDSEEDNNKDRNNRSRDGGNRSGGFGNRDGGRSRDGGNRSGGFGNRDGGRSRDGGNRSGGFGNRDGGRSRDGGNRSGGFGNRDGGRSRDGGNRSGGFGNRDGGRSRDGNK</sequence>
<dbReference type="KEGG" id="sgq:SGLAD_v1c05390"/>
<protein>
    <submittedName>
        <fullName evidence="3">DEAD/DEAH box helicase</fullName>
    </submittedName>
</protein>
<dbReference type="OrthoDB" id="9844208at2"/>
<evidence type="ECO:0000256" key="1">
    <source>
        <dbReference type="SAM" id="Coils"/>
    </source>
</evidence>
<keyword evidence="3" id="KW-0347">Helicase</keyword>
<keyword evidence="1" id="KW-0175">Coiled coil</keyword>
<gene>
    <name evidence="3" type="ORF">SGLAD_v1c05390</name>
</gene>
<feature type="region of interest" description="Disordered" evidence="2">
    <location>
        <begin position="504"/>
        <end position="618"/>
    </location>
</feature>
<dbReference type="AlphaFoldDB" id="A0A4P7AIY6"/>
<keyword evidence="4" id="KW-1185">Reference proteome</keyword>
<feature type="compositionally biased region" description="Basic and acidic residues" evidence="2">
    <location>
        <begin position="506"/>
        <end position="527"/>
    </location>
</feature>
<evidence type="ECO:0000313" key="3">
    <source>
        <dbReference type="EMBL" id="QBQ07738.1"/>
    </source>
</evidence>
<name>A0A4P7AIY6_9MOLU</name>
<dbReference type="Proteomes" id="UP000294309">
    <property type="component" value="Chromosome"/>
</dbReference>
<feature type="compositionally biased region" description="Basic and acidic residues" evidence="2">
    <location>
        <begin position="609"/>
        <end position="618"/>
    </location>
</feature>
<reference evidence="3 4" key="1">
    <citation type="submission" date="2019-03" db="EMBL/GenBank/DDBJ databases">
        <title>Complete genome sequence of Spiroplasma gladiatoris TG-1 (DSM 22552).</title>
        <authorList>
            <person name="Lin Y.-C."/>
            <person name="Chou L."/>
            <person name="Kuo C.-H."/>
        </authorList>
    </citation>
    <scope>NUCLEOTIDE SEQUENCE [LARGE SCALE GENOMIC DNA]</scope>
    <source>
        <strain evidence="3 4">TG-1</strain>
    </source>
</reference>
<evidence type="ECO:0000256" key="2">
    <source>
        <dbReference type="SAM" id="MobiDB-lite"/>
    </source>
</evidence>
<keyword evidence="3" id="KW-0067">ATP-binding</keyword>
<keyword evidence="3" id="KW-0378">Hydrolase</keyword>
<keyword evidence="3" id="KW-0547">Nucleotide-binding</keyword>
<evidence type="ECO:0000313" key="4">
    <source>
        <dbReference type="Proteomes" id="UP000294309"/>
    </source>
</evidence>